<dbReference type="Pfam" id="PF23559">
    <property type="entry name" value="WHD_DRP"/>
    <property type="match status" value="1"/>
</dbReference>
<dbReference type="GO" id="GO:0043531">
    <property type="term" value="F:ADP binding"/>
    <property type="evidence" value="ECO:0007669"/>
    <property type="project" value="InterPro"/>
</dbReference>
<gene>
    <name evidence="10" type="ORF">TanjilG_17478</name>
</gene>
<dbReference type="InterPro" id="IPR027417">
    <property type="entry name" value="P-loop_NTPase"/>
</dbReference>
<dbReference type="InterPro" id="IPR056789">
    <property type="entry name" value="LRR_R13L1-DRL21"/>
</dbReference>
<dbReference type="Pfam" id="PF00931">
    <property type="entry name" value="NB-ARC"/>
    <property type="match status" value="1"/>
</dbReference>
<evidence type="ECO:0000256" key="1">
    <source>
        <dbReference type="ARBA" id="ARBA00022614"/>
    </source>
</evidence>
<dbReference type="FunFam" id="1.10.10.10:FF:000322">
    <property type="entry name" value="Probable disease resistance protein At1g63360"/>
    <property type="match status" value="1"/>
</dbReference>
<dbReference type="Proteomes" id="UP000188354">
    <property type="component" value="Chromosome LG13"/>
</dbReference>
<evidence type="ECO:0000313" key="10">
    <source>
        <dbReference type="EMBL" id="OIV99668.1"/>
    </source>
</evidence>
<dbReference type="InterPro" id="IPR041118">
    <property type="entry name" value="Rx_N"/>
</dbReference>
<evidence type="ECO:0000256" key="2">
    <source>
        <dbReference type="ARBA" id="ARBA00022737"/>
    </source>
</evidence>
<dbReference type="Gene3D" id="1.10.8.430">
    <property type="entry name" value="Helical domain of apoptotic protease-activating factors"/>
    <property type="match status" value="1"/>
</dbReference>
<evidence type="ECO:0000313" key="11">
    <source>
        <dbReference type="Proteomes" id="UP000188354"/>
    </source>
</evidence>
<dbReference type="Gene3D" id="3.40.50.300">
    <property type="entry name" value="P-loop containing nucleotide triphosphate hydrolases"/>
    <property type="match status" value="1"/>
</dbReference>
<dbReference type="PRINTS" id="PR00364">
    <property type="entry name" value="DISEASERSIST"/>
</dbReference>
<evidence type="ECO:0008006" key="12">
    <source>
        <dbReference type="Google" id="ProtNLM"/>
    </source>
</evidence>
<evidence type="ECO:0000256" key="4">
    <source>
        <dbReference type="ARBA" id="ARBA00022821"/>
    </source>
</evidence>
<keyword evidence="3" id="KW-0547">Nucleotide-binding</keyword>
<keyword evidence="11" id="KW-1185">Reference proteome</keyword>
<evidence type="ECO:0000256" key="3">
    <source>
        <dbReference type="ARBA" id="ARBA00022741"/>
    </source>
</evidence>
<dbReference type="GO" id="GO:0006952">
    <property type="term" value="P:defense response"/>
    <property type="evidence" value="ECO:0007669"/>
    <property type="project" value="UniProtKB-KW"/>
</dbReference>
<dbReference type="InterPro" id="IPR032675">
    <property type="entry name" value="LRR_dom_sf"/>
</dbReference>
<evidence type="ECO:0000256" key="5">
    <source>
        <dbReference type="ARBA" id="ARBA00022840"/>
    </source>
</evidence>
<feature type="domain" description="Disease resistance protein winged helix" evidence="8">
    <location>
        <begin position="415"/>
        <end position="483"/>
    </location>
</feature>
<evidence type="ECO:0000259" key="9">
    <source>
        <dbReference type="Pfam" id="PF25019"/>
    </source>
</evidence>
<evidence type="ECO:0000259" key="7">
    <source>
        <dbReference type="Pfam" id="PF18052"/>
    </source>
</evidence>
<dbReference type="InterPro" id="IPR042197">
    <property type="entry name" value="Apaf_helical"/>
</dbReference>
<keyword evidence="5" id="KW-0067">ATP-binding</keyword>
<evidence type="ECO:0000259" key="8">
    <source>
        <dbReference type="Pfam" id="PF23559"/>
    </source>
</evidence>
<dbReference type="GO" id="GO:0051707">
    <property type="term" value="P:response to other organism"/>
    <property type="evidence" value="ECO:0007669"/>
    <property type="project" value="UniProtKB-ARBA"/>
</dbReference>
<feature type="domain" description="Disease resistance N-terminal" evidence="7">
    <location>
        <begin position="12"/>
        <end position="94"/>
    </location>
</feature>
<dbReference type="InterPro" id="IPR058922">
    <property type="entry name" value="WHD_DRP"/>
</dbReference>
<dbReference type="SUPFAM" id="SSF52058">
    <property type="entry name" value="L domain-like"/>
    <property type="match status" value="2"/>
</dbReference>
<dbReference type="AlphaFoldDB" id="A0A4P1R1S5"/>
<dbReference type="FunFam" id="3.40.50.300:FF:001091">
    <property type="entry name" value="Probable disease resistance protein At1g61300"/>
    <property type="match status" value="1"/>
</dbReference>
<proteinExistence type="predicted"/>
<dbReference type="Pfam" id="PF18052">
    <property type="entry name" value="Rx_N"/>
    <property type="match status" value="1"/>
</dbReference>
<dbReference type="GO" id="GO:0005524">
    <property type="term" value="F:ATP binding"/>
    <property type="evidence" value="ECO:0007669"/>
    <property type="project" value="UniProtKB-KW"/>
</dbReference>
<dbReference type="InterPro" id="IPR036388">
    <property type="entry name" value="WH-like_DNA-bd_sf"/>
</dbReference>
<sequence length="1115" mass="125872">MALELVGGAFLNAVFEVLLEKISSTEVVNFFKKEKISNKLLKDLKLSLLSLTAVLNDAEEKHVANASVKEWLNELQDLAFDVDDMLDAIYTDARIAANQVHTIKAAPLKHNILAILERFEFIIKQKGFLNLEVGKNLMLPKKIPSSSLIEASDVYGRDNDKEALIKLVLSDDSNDSNIAVIPIVGMGGIGKTTLAQLIYNDSRVETEFDVRAWIYVSEEFDVCKITKTLLEVVTSRNLDIKDLNSLQLNLKMCLAKKKFLFVLDDVWNENYINWDSMRSPFQLGARGSKIIVTTRSMRVASIMQTASPYTLGELSNNECWNLFSRHAFVRGDLIIDSNLERIGKEIVQKCKGLPLAVKTLAGILRAKDDKQEWLKVLNSEIWDLQDHESNILPALRLSYHYLPANLKRCFAYCAIFPKNYEFEKEKLILMWMAEDLVQQSKRNDRIEDVGDEYFSEFVSRTFFQPSTRDKSCYVMHDLVNDLAKFVSGTFLVRLEGKSCSMVDERTRYLSHIIAHPPVYVDSVSKATRLRTLLQMRLVGGTSLHFYDGIPHQLLIELRCLRVLSLAGASIYTLPISIGKLKHLRYLDFSGTEIYELPESVAELYNLQTLKVAGCCNLDKLPSLMSCLVDLRYLDISGIFLRRMPSEMSKLSSLQMLSDYFVGVEYGCSVGQLGPLSGLRGSLFIHNLKLVANCNDSNEAKLKEKIFLRKLTLDWSGNGNTDNSQHEKDILESLQPHTNLKELVIYNYPGTGFPKWLGGYSSFNLVSLELKGCKYCYQLPPLGQLPSLRELSIIKFDGLEGVLAEFYGNGTYSSDVAIVYFPALETLRFEHMPMWEEWLPGPDNNGHTAFPRLRELHIESCPSLKGVLPATLPSLTILTIRECKNLLCSLPLSPLLHTLIIQNCGDLDLPATAPECYQSLTSFHLHNSCDSLEFLSLNLFPGLKSLDVSSCKNLEALTISVSEDTPSLLTSLRSLCISHCPKLLHFSMEGFESLNLTLLIINNCQKLTSLPADMNHCMPNLKALRLSNCPDIKWTPDMGWLHKLTSISIQNCNKFMQGKLEWNASNLTALSDLTRLKLPSLSPETAKPQNSRWIPVSMGNRRIAPQIYQWRPHTQN</sequence>
<organism evidence="10 11">
    <name type="scientific">Lupinus angustifolius</name>
    <name type="common">Narrow-leaved blue lupine</name>
    <dbReference type="NCBI Taxonomy" id="3871"/>
    <lineage>
        <taxon>Eukaryota</taxon>
        <taxon>Viridiplantae</taxon>
        <taxon>Streptophyta</taxon>
        <taxon>Embryophyta</taxon>
        <taxon>Tracheophyta</taxon>
        <taxon>Spermatophyta</taxon>
        <taxon>Magnoliopsida</taxon>
        <taxon>eudicotyledons</taxon>
        <taxon>Gunneridae</taxon>
        <taxon>Pentapetalae</taxon>
        <taxon>rosids</taxon>
        <taxon>fabids</taxon>
        <taxon>Fabales</taxon>
        <taxon>Fabaceae</taxon>
        <taxon>Papilionoideae</taxon>
        <taxon>50 kb inversion clade</taxon>
        <taxon>genistoids sensu lato</taxon>
        <taxon>core genistoids</taxon>
        <taxon>Genisteae</taxon>
        <taxon>Lupinus</taxon>
    </lineage>
</organism>
<dbReference type="PANTHER" id="PTHR36766">
    <property type="entry name" value="PLANT BROAD-SPECTRUM MILDEW RESISTANCE PROTEIN RPW8"/>
    <property type="match status" value="1"/>
</dbReference>
<feature type="domain" description="NB-ARC" evidence="6">
    <location>
        <begin position="161"/>
        <end position="328"/>
    </location>
</feature>
<dbReference type="EMBL" id="CM007373">
    <property type="protein sequence ID" value="OIV99668.1"/>
    <property type="molecule type" value="Genomic_DNA"/>
</dbReference>
<dbReference type="InterPro" id="IPR002182">
    <property type="entry name" value="NB-ARC"/>
</dbReference>
<dbReference type="OrthoDB" id="1896560at2759"/>
<dbReference type="SUPFAM" id="SSF52540">
    <property type="entry name" value="P-loop containing nucleoside triphosphate hydrolases"/>
    <property type="match status" value="1"/>
</dbReference>
<keyword evidence="4" id="KW-0611">Plant defense</keyword>
<dbReference type="Gene3D" id="1.20.5.4130">
    <property type="match status" value="1"/>
</dbReference>
<reference evidence="10 11" key="1">
    <citation type="journal article" date="2017" name="Plant Biotechnol. J.">
        <title>A comprehensive draft genome sequence for lupin (Lupinus angustifolius), an emerging health food: insights into plant-microbe interactions and legume evolution.</title>
        <authorList>
            <person name="Hane J.K."/>
            <person name="Ming Y."/>
            <person name="Kamphuis L.G."/>
            <person name="Nelson M.N."/>
            <person name="Garg G."/>
            <person name="Atkins C.A."/>
            <person name="Bayer P.E."/>
            <person name="Bravo A."/>
            <person name="Bringans S."/>
            <person name="Cannon S."/>
            <person name="Edwards D."/>
            <person name="Foley R."/>
            <person name="Gao L.L."/>
            <person name="Harrison M.J."/>
            <person name="Huang W."/>
            <person name="Hurgobin B."/>
            <person name="Li S."/>
            <person name="Liu C.W."/>
            <person name="McGrath A."/>
            <person name="Morahan G."/>
            <person name="Murray J."/>
            <person name="Weller J."/>
            <person name="Jian J."/>
            <person name="Singh K.B."/>
        </authorList>
    </citation>
    <scope>NUCLEOTIDE SEQUENCE [LARGE SCALE GENOMIC DNA]</scope>
    <source>
        <strain evidence="11">cv. Tanjil</strain>
        <tissue evidence="10">Whole plant</tissue>
    </source>
</reference>
<dbReference type="PANTHER" id="PTHR36766:SF51">
    <property type="entry name" value="DISEASE RESISTANCE RPP13-LIKE PROTEIN 1"/>
    <property type="match status" value="1"/>
</dbReference>
<name>A0A4P1R1S5_LUPAN</name>
<dbReference type="KEGG" id="lang:109363249"/>
<feature type="domain" description="R13L1/DRL21-like LRR repeat region" evidence="9">
    <location>
        <begin position="670"/>
        <end position="794"/>
    </location>
</feature>
<accession>A0A4P1R1S5</accession>
<evidence type="ECO:0000259" key="6">
    <source>
        <dbReference type="Pfam" id="PF00931"/>
    </source>
</evidence>
<dbReference type="Gene3D" id="3.80.10.10">
    <property type="entry name" value="Ribonuclease Inhibitor"/>
    <property type="match status" value="2"/>
</dbReference>
<keyword evidence="2" id="KW-0677">Repeat</keyword>
<keyword evidence="1" id="KW-0433">Leucine-rich repeat</keyword>
<dbReference type="Gramene" id="OIV99668">
    <property type="protein sequence ID" value="OIV99668"/>
    <property type="gene ID" value="TanjilG_17478"/>
</dbReference>
<dbReference type="Gene3D" id="1.10.10.10">
    <property type="entry name" value="Winged helix-like DNA-binding domain superfamily/Winged helix DNA-binding domain"/>
    <property type="match status" value="1"/>
</dbReference>
<protein>
    <recommendedName>
        <fullName evidence="12">Disease resistance RPP13-like protein 1</fullName>
    </recommendedName>
</protein>
<dbReference type="Pfam" id="PF25019">
    <property type="entry name" value="LRR_R13L1-DRL21"/>
    <property type="match status" value="1"/>
</dbReference>